<dbReference type="Gene3D" id="1.10.1330.10">
    <property type="entry name" value="Dockerin domain"/>
    <property type="match status" value="1"/>
</dbReference>
<evidence type="ECO:0000259" key="1">
    <source>
        <dbReference type="Pfam" id="PF07589"/>
    </source>
</evidence>
<feature type="domain" description="Ice-binding protein C-terminal" evidence="1">
    <location>
        <begin position="382"/>
        <end position="405"/>
    </location>
</feature>
<dbReference type="NCBIfam" id="TIGR02595">
    <property type="entry name" value="PEP_CTERM"/>
    <property type="match status" value="1"/>
</dbReference>
<dbReference type="PROSITE" id="PS00018">
    <property type="entry name" value="EF_HAND_1"/>
    <property type="match status" value="1"/>
</dbReference>
<reference evidence="2" key="1">
    <citation type="journal article" date="2015" name="Nature">
        <title>Complex archaea that bridge the gap between prokaryotes and eukaryotes.</title>
        <authorList>
            <person name="Spang A."/>
            <person name="Saw J.H."/>
            <person name="Jorgensen S.L."/>
            <person name="Zaremba-Niedzwiedzka K."/>
            <person name="Martijn J."/>
            <person name="Lind A.E."/>
            <person name="van Eijk R."/>
            <person name="Schleper C."/>
            <person name="Guy L."/>
            <person name="Ettema T.J."/>
        </authorList>
    </citation>
    <scope>NUCLEOTIDE SEQUENCE</scope>
</reference>
<dbReference type="GO" id="GO:0000272">
    <property type="term" value="P:polysaccharide catabolic process"/>
    <property type="evidence" value="ECO:0007669"/>
    <property type="project" value="InterPro"/>
</dbReference>
<organism evidence="2">
    <name type="scientific">marine sediment metagenome</name>
    <dbReference type="NCBI Taxonomy" id="412755"/>
    <lineage>
        <taxon>unclassified sequences</taxon>
        <taxon>metagenomes</taxon>
        <taxon>ecological metagenomes</taxon>
    </lineage>
</organism>
<dbReference type="InterPro" id="IPR036439">
    <property type="entry name" value="Dockerin_dom_sf"/>
</dbReference>
<dbReference type="SUPFAM" id="SSF63446">
    <property type="entry name" value="Type I dockerin domain"/>
    <property type="match status" value="1"/>
</dbReference>
<dbReference type="InterPro" id="IPR013424">
    <property type="entry name" value="Ice-binding_C"/>
</dbReference>
<dbReference type="EMBL" id="LAZR01000039">
    <property type="protein sequence ID" value="KKO00681.1"/>
    <property type="molecule type" value="Genomic_DNA"/>
</dbReference>
<sequence>MRMTSRIIVTTLCFLFAGAARAELSDVTGESYSWVAYNNMTATLGQTLPANTTGFTVDNDRTSLEVPSGELVAYASGAGTGVTLTVSEVNPVPQYLWVDTTAAQNPGLIFSDALGASYTGNVIAHNLGSTQLLTFAGLDPSVTYTFAGVATAPSRYHNSLSTVVIQGADAAVNESVITANPTLSWRGNSMTASSAGDTMYISFLDDDLAMWSGIDPGADASFSVLVTSVLIGDREWAPGLDAIVLAAEGSAGAPLPGDFDTDGDVDDDDVDLLRDNLGDGQYDLDGDGDADGDDLVYLVENLLEWYNDNPGAGEGTALGDLNRDGHVNGDDLTLMKFGYGGRWANGNLNTDSLVDGTDLAILKVNMGFDAAGSSGTTEPPPDVPEPASAALLVLGGSAALVRRRRRTE</sequence>
<dbReference type="InterPro" id="IPR018247">
    <property type="entry name" value="EF_Hand_1_Ca_BS"/>
</dbReference>
<name>A0A0F9V600_9ZZZZ</name>
<accession>A0A0F9V600</accession>
<gene>
    <name evidence="2" type="ORF">LCGC14_0124550</name>
</gene>
<comment type="caution">
    <text evidence="2">The sequence shown here is derived from an EMBL/GenBank/DDBJ whole genome shotgun (WGS) entry which is preliminary data.</text>
</comment>
<evidence type="ECO:0000313" key="2">
    <source>
        <dbReference type="EMBL" id="KKO00681.1"/>
    </source>
</evidence>
<dbReference type="Pfam" id="PF07589">
    <property type="entry name" value="PEP-CTERM"/>
    <property type="match status" value="1"/>
</dbReference>
<protein>
    <recommendedName>
        <fullName evidence="1">Ice-binding protein C-terminal domain-containing protein</fullName>
    </recommendedName>
</protein>
<proteinExistence type="predicted"/>
<dbReference type="AlphaFoldDB" id="A0A0F9V600"/>